<feature type="transmembrane region" description="Helical" evidence="1">
    <location>
        <begin position="55"/>
        <end position="75"/>
    </location>
</feature>
<dbReference type="AlphaFoldDB" id="A0A0J9ENQ0"/>
<evidence type="ECO:0000313" key="2">
    <source>
        <dbReference type="EMBL" id="KMW66900.1"/>
    </source>
</evidence>
<organism evidence="2">
    <name type="scientific">Ajellomyces dermatitidis (strain ATCC 18188 / CBS 674.68)</name>
    <name type="common">Blastomyces dermatitidis</name>
    <dbReference type="NCBI Taxonomy" id="653446"/>
    <lineage>
        <taxon>Eukaryota</taxon>
        <taxon>Fungi</taxon>
        <taxon>Dikarya</taxon>
        <taxon>Ascomycota</taxon>
        <taxon>Pezizomycotina</taxon>
        <taxon>Eurotiomycetes</taxon>
        <taxon>Eurotiomycetidae</taxon>
        <taxon>Onygenales</taxon>
        <taxon>Ajellomycetaceae</taxon>
        <taxon>Blastomyces</taxon>
    </lineage>
</organism>
<keyword evidence="1" id="KW-0812">Transmembrane</keyword>
<keyword evidence="1" id="KW-1133">Transmembrane helix</keyword>
<accession>A0A0J9ENQ0</accession>
<sequence>MVLLPLCGCGHTSGLAGLTLEPHIFINRGKALDWTLDRSLQTHSSHRYSEEPLHLVFHIFAACYAFVVVCHRMFAIGGHRKLKRSQLFLNSPIQSDVIRLSQIGFRDIN</sequence>
<protein>
    <submittedName>
        <fullName evidence="2">Uncharacterized protein</fullName>
    </submittedName>
</protein>
<gene>
    <name evidence="2" type="ORF">BDDG_11777</name>
</gene>
<dbReference type="Proteomes" id="UP000007802">
    <property type="component" value="Unassembled WGS sequence"/>
</dbReference>
<keyword evidence="1" id="KW-0472">Membrane</keyword>
<name>A0A0J9ENQ0_AJEDA</name>
<evidence type="ECO:0000256" key="1">
    <source>
        <dbReference type="SAM" id="Phobius"/>
    </source>
</evidence>
<dbReference type="EMBL" id="GG749412">
    <property type="protein sequence ID" value="KMW66900.1"/>
    <property type="molecule type" value="Genomic_DNA"/>
</dbReference>
<reference evidence="2" key="1">
    <citation type="submission" date="2010-03" db="EMBL/GenBank/DDBJ databases">
        <title>Annotation of Blastomyces dermatitidis strain ATCC 18188.</title>
        <authorList>
            <consortium name="The Broad Institute Genome Sequencing Platform"/>
            <consortium name="Broad Institute Genome Sequencing Center for Infectious Disease."/>
            <person name="Cuomo C."/>
            <person name="Klein B."/>
            <person name="Sullivan T."/>
            <person name="Heitman J."/>
            <person name="Young S."/>
            <person name="Zeng Q."/>
            <person name="Gargeya S."/>
            <person name="Alvarado L."/>
            <person name="Berlin A.M."/>
            <person name="Chapman S.B."/>
            <person name="Chen Z."/>
            <person name="Freedman E."/>
            <person name="Gellesch M."/>
            <person name="Goldberg J."/>
            <person name="Griggs A."/>
            <person name="Gujja S."/>
            <person name="Heilman E."/>
            <person name="Heiman D."/>
            <person name="Howarth C."/>
            <person name="Mehta T."/>
            <person name="Neiman D."/>
            <person name="Pearson M."/>
            <person name="Roberts A."/>
            <person name="Saif S."/>
            <person name="Shea T."/>
            <person name="Shenoy N."/>
            <person name="Sisk P."/>
            <person name="Stolte C."/>
            <person name="Sykes S."/>
            <person name="White J."/>
            <person name="Yandava C."/>
            <person name="Haas B."/>
            <person name="Nusbaum C."/>
            <person name="Birren B."/>
        </authorList>
    </citation>
    <scope>NUCLEOTIDE SEQUENCE</scope>
    <source>
        <strain evidence="2">ATCC 18188</strain>
    </source>
</reference>
<proteinExistence type="predicted"/>